<evidence type="ECO:0000313" key="3">
    <source>
        <dbReference type="EMBL" id="KAA8534691.1"/>
    </source>
</evidence>
<keyword evidence="2" id="KW-1133">Transmembrane helix</keyword>
<dbReference type="InterPro" id="IPR007991">
    <property type="entry name" value="RNA_pol_I_trans_ini_fac_RRN3"/>
</dbReference>
<evidence type="ECO:0000256" key="2">
    <source>
        <dbReference type="SAM" id="Phobius"/>
    </source>
</evidence>
<gene>
    <name evidence="3" type="ORF">F0562_032208</name>
</gene>
<evidence type="ECO:0000313" key="4">
    <source>
        <dbReference type="Proteomes" id="UP000325577"/>
    </source>
</evidence>
<dbReference type="PANTHER" id="PTHR38394:SF1">
    <property type="entry name" value="NEUROFILAMENT LIGHT PROTEIN"/>
    <property type="match status" value="1"/>
</dbReference>
<protein>
    <submittedName>
        <fullName evidence="3">Uncharacterized protein</fullName>
    </submittedName>
</protein>
<feature type="transmembrane region" description="Helical" evidence="2">
    <location>
        <begin position="12"/>
        <end position="31"/>
    </location>
</feature>
<dbReference type="GO" id="GO:0001181">
    <property type="term" value="F:RNA polymerase I general transcription initiation factor activity"/>
    <property type="evidence" value="ECO:0007669"/>
    <property type="project" value="InterPro"/>
</dbReference>
<feature type="coiled-coil region" evidence="1">
    <location>
        <begin position="142"/>
        <end position="169"/>
    </location>
</feature>
<evidence type="ECO:0000256" key="1">
    <source>
        <dbReference type="SAM" id="Coils"/>
    </source>
</evidence>
<keyword evidence="2" id="KW-0812">Transmembrane</keyword>
<dbReference type="EMBL" id="CM018041">
    <property type="protein sequence ID" value="KAA8534691.1"/>
    <property type="molecule type" value="Genomic_DNA"/>
</dbReference>
<reference evidence="3 4" key="1">
    <citation type="submission" date="2019-09" db="EMBL/GenBank/DDBJ databases">
        <title>A chromosome-level genome assembly of the Chinese tupelo Nyssa sinensis.</title>
        <authorList>
            <person name="Yang X."/>
            <person name="Kang M."/>
            <person name="Yang Y."/>
            <person name="Xiong H."/>
            <person name="Wang M."/>
            <person name="Zhang Z."/>
            <person name="Wang Z."/>
            <person name="Wu H."/>
            <person name="Ma T."/>
            <person name="Liu J."/>
            <person name="Xi Z."/>
        </authorList>
    </citation>
    <scope>NUCLEOTIDE SEQUENCE [LARGE SCALE GENOMIC DNA]</scope>
    <source>
        <strain evidence="3">J267</strain>
        <tissue evidence="3">Leaf</tissue>
    </source>
</reference>
<name>A0A5J5B0C1_9ASTE</name>
<dbReference type="Pfam" id="PF05327">
    <property type="entry name" value="RRN3"/>
    <property type="match status" value="1"/>
</dbReference>
<organism evidence="3 4">
    <name type="scientific">Nyssa sinensis</name>
    <dbReference type="NCBI Taxonomy" id="561372"/>
    <lineage>
        <taxon>Eukaryota</taxon>
        <taxon>Viridiplantae</taxon>
        <taxon>Streptophyta</taxon>
        <taxon>Embryophyta</taxon>
        <taxon>Tracheophyta</taxon>
        <taxon>Spermatophyta</taxon>
        <taxon>Magnoliopsida</taxon>
        <taxon>eudicotyledons</taxon>
        <taxon>Gunneridae</taxon>
        <taxon>Pentapetalae</taxon>
        <taxon>asterids</taxon>
        <taxon>Cornales</taxon>
        <taxon>Nyssaceae</taxon>
        <taxon>Nyssa</taxon>
    </lineage>
</organism>
<keyword evidence="1" id="KW-0175">Coiled coil</keyword>
<sequence length="209" mass="23641">MQEAESRERACAYFHCLWVYGLFVVLGTSFVERMNMWNYGPNVMEALVELIISLAASSGKYVDSRLLILVNNFMPPRSFLELLKQPHGVPRKDQVLYHVHSALKGIADLVHLAPLKLQDIITQRMPHIFKEEGCEVEDFETAERLSESLASTEKEKECMAIELRDAKADCDAVDSKMQEVLEFQIAAEEECASLLENFAKDVANNADLS</sequence>
<proteinExistence type="predicted"/>
<dbReference type="AlphaFoldDB" id="A0A5J5B0C1"/>
<dbReference type="OrthoDB" id="26970at2759"/>
<keyword evidence="2" id="KW-0472">Membrane</keyword>
<keyword evidence="4" id="KW-1185">Reference proteome</keyword>
<dbReference type="PANTHER" id="PTHR38394">
    <property type="entry name" value="NEUROFILAMENT LIGHT PROTEIN"/>
    <property type="match status" value="1"/>
</dbReference>
<accession>A0A5J5B0C1</accession>
<dbReference type="GO" id="GO:0006361">
    <property type="term" value="P:transcription initiation at RNA polymerase I promoter"/>
    <property type="evidence" value="ECO:0007669"/>
    <property type="project" value="InterPro"/>
</dbReference>
<dbReference type="Proteomes" id="UP000325577">
    <property type="component" value="Linkage Group LG18"/>
</dbReference>